<accession>A0A0W7VMH3</accession>
<protein>
    <recommendedName>
        <fullName evidence="5">GPI anchored protein</fullName>
    </recommendedName>
</protein>
<evidence type="ECO:0000313" key="4">
    <source>
        <dbReference type="Proteomes" id="UP000236546"/>
    </source>
</evidence>
<proteinExistence type="predicted"/>
<name>A0A0W7VMH3_9HYPO</name>
<comment type="caution">
    <text evidence="3">The sequence shown here is derived from an EMBL/GenBank/DDBJ whole genome shotgun (WGS) entry which is preliminary data.</text>
</comment>
<dbReference type="Proteomes" id="UP000236546">
    <property type="component" value="Unassembled WGS sequence"/>
</dbReference>
<organism evidence="3 4">
    <name type="scientific">Trichoderma gamsii</name>
    <dbReference type="NCBI Taxonomy" id="398673"/>
    <lineage>
        <taxon>Eukaryota</taxon>
        <taxon>Fungi</taxon>
        <taxon>Dikarya</taxon>
        <taxon>Ascomycota</taxon>
        <taxon>Pezizomycotina</taxon>
        <taxon>Sordariomycetes</taxon>
        <taxon>Hypocreomycetidae</taxon>
        <taxon>Hypocreales</taxon>
        <taxon>Hypocreaceae</taxon>
        <taxon>Trichoderma</taxon>
    </lineage>
</organism>
<evidence type="ECO:0000256" key="2">
    <source>
        <dbReference type="SAM" id="SignalP"/>
    </source>
</evidence>
<dbReference type="EMBL" id="MTYH01000050">
    <property type="protein sequence ID" value="PNP42857.1"/>
    <property type="molecule type" value="Genomic_DNA"/>
</dbReference>
<reference evidence="3 4" key="1">
    <citation type="submission" date="2017-02" db="EMBL/GenBank/DDBJ databases">
        <title>Genomes of Trichoderma spp. with biocontrol activity.</title>
        <authorList>
            <person name="Gardiner D."/>
            <person name="Kazan K."/>
            <person name="Vos C."/>
            <person name="Harvey P."/>
        </authorList>
    </citation>
    <scope>NUCLEOTIDE SEQUENCE [LARGE SCALE GENOMIC DNA]</scope>
    <source>
        <strain evidence="3 4">A5MH</strain>
    </source>
</reference>
<feature type="region of interest" description="Disordered" evidence="1">
    <location>
        <begin position="56"/>
        <end position="125"/>
    </location>
</feature>
<gene>
    <name evidence="3" type="ORF">TGAMA5MH_05602</name>
</gene>
<evidence type="ECO:0000256" key="1">
    <source>
        <dbReference type="SAM" id="MobiDB-lite"/>
    </source>
</evidence>
<feature type="compositionally biased region" description="Polar residues" evidence="1">
    <location>
        <begin position="97"/>
        <end position="121"/>
    </location>
</feature>
<keyword evidence="2" id="KW-0732">Signal</keyword>
<feature type="signal peptide" evidence="2">
    <location>
        <begin position="1"/>
        <end position="18"/>
    </location>
</feature>
<sequence>MRSSQLFVLASAIATAAATIFPESATTIAGVSTIQHVFVGTESGLSHTEDVTIPTVSASITPSSGWTSSEAQTATESGSDDSSASTTSVTRPAGFPNATTTLASSLVPTKSQNTTTPTSHVTGGAIPQQMQSSMAGLIGFCIMGLIML</sequence>
<feature type="compositionally biased region" description="Polar residues" evidence="1">
    <location>
        <begin position="56"/>
        <end position="72"/>
    </location>
</feature>
<dbReference type="OrthoDB" id="4906367at2759"/>
<dbReference type="AlphaFoldDB" id="A0A0W7VMH3"/>
<evidence type="ECO:0000313" key="3">
    <source>
        <dbReference type="EMBL" id="PNP42857.1"/>
    </source>
</evidence>
<feature type="compositionally biased region" description="Low complexity" evidence="1">
    <location>
        <begin position="73"/>
        <end position="90"/>
    </location>
</feature>
<feature type="chain" id="PRO_5030019576" description="GPI anchored protein" evidence="2">
    <location>
        <begin position="19"/>
        <end position="148"/>
    </location>
</feature>
<evidence type="ECO:0008006" key="5">
    <source>
        <dbReference type="Google" id="ProtNLM"/>
    </source>
</evidence>